<organism evidence="2 3">
    <name type="scientific">Nitrosomonas eutropha (strain DSM 101675 / C91 / Nm57)</name>
    <dbReference type="NCBI Taxonomy" id="335283"/>
    <lineage>
        <taxon>Bacteria</taxon>
        <taxon>Pseudomonadati</taxon>
        <taxon>Pseudomonadota</taxon>
        <taxon>Betaproteobacteria</taxon>
        <taxon>Nitrosomonadales</taxon>
        <taxon>Nitrosomonadaceae</taxon>
        <taxon>Nitrosomonas</taxon>
    </lineage>
</organism>
<accession>Q0AF34</accession>
<dbReference type="STRING" id="335283.Neut_1814"/>
<dbReference type="NCBIfam" id="NF033516">
    <property type="entry name" value="transpos_IS3"/>
    <property type="match status" value="1"/>
</dbReference>
<name>Q0AF34_NITEC</name>
<protein>
    <submittedName>
        <fullName evidence="2">Integrase, catalytic region</fullName>
    </submittedName>
</protein>
<dbReference type="InterPro" id="IPR050900">
    <property type="entry name" value="Transposase_IS3/IS150/IS904"/>
</dbReference>
<dbReference type="EMBL" id="CP000450">
    <property type="protein sequence ID" value="ABI60048.1"/>
    <property type="molecule type" value="Genomic_DNA"/>
</dbReference>
<dbReference type="PANTHER" id="PTHR46889">
    <property type="entry name" value="TRANSPOSASE INSF FOR INSERTION SEQUENCE IS3B-RELATED"/>
    <property type="match status" value="1"/>
</dbReference>
<dbReference type="SUPFAM" id="SSF53098">
    <property type="entry name" value="Ribonuclease H-like"/>
    <property type="match status" value="1"/>
</dbReference>
<evidence type="ECO:0000313" key="3">
    <source>
        <dbReference type="Proteomes" id="UP000001966"/>
    </source>
</evidence>
<dbReference type="InterPro" id="IPR025948">
    <property type="entry name" value="HTH-like_dom"/>
</dbReference>
<feature type="domain" description="Integrase catalytic" evidence="1">
    <location>
        <begin position="106"/>
        <end position="269"/>
    </location>
</feature>
<proteinExistence type="predicted"/>
<dbReference type="KEGG" id="net:Neut_1814"/>
<reference evidence="2 3" key="1">
    <citation type="journal article" date="2007" name="Environ. Microbiol.">
        <title>Whole-genome analysis of the ammonia-oxidizing bacterium, Nitrosomonas eutropha C91: implications for niche adaptation.</title>
        <authorList>
            <person name="Stein L.Y."/>
            <person name="Arp D.J."/>
            <person name="Berube P.M."/>
            <person name="Chain P.S."/>
            <person name="Hauser L."/>
            <person name="Jetten M.S."/>
            <person name="Klotz M.G."/>
            <person name="Larimer F.W."/>
            <person name="Norton J.M."/>
            <person name="Op den Camp H.J.M."/>
            <person name="Shin M."/>
            <person name="Wei X."/>
        </authorList>
    </citation>
    <scope>NUCLEOTIDE SEQUENCE [LARGE SCALE GENOMIC DNA]</scope>
    <source>
        <strain evidence="3">DSM 101675 / C91 / Nm57</strain>
    </source>
</reference>
<dbReference type="Pfam" id="PF00665">
    <property type="entry name" value="rve"/>
    <property type="match status" value="1"/>
</dbReference>
<dbReference type="GO" id="GO:0015074">
    <property type="term" value="P:DNA integration"/>
    <property type="evidence" value="ECO:0007669"/>
    <property type="project" value="InterPro"/>
</dbReference>
<dbReference type="PANTHER" id="PTHR46889:SF4">
    <property type="entry name" value="TRANSPOSASE INSO FOR INSERTION SEQUENCE ELEMENT IS911B-RELATED"/>
    <property type="match status" value="1"/>
</dbReference>
<evidence type="ECO:0000313" key="2">
    <source>
        <dbReference type="EMBL" id="ABI60048.1"/>
    </source>
</evidence>
<dbReference type="Gene3D" id="3.30.420.10">
    <property type="entry name" value="Ribonuclease H-like superfamily/Ribonuclease H"/>
    <property type="match status" value="1"/>
</dbReference>
<dbReference type="AlphaFoldDB" id="Q0AF34"/>
<evidence type="ECO:0000259" key="1">
    <source>
        <dbReference type="PROSITE" id="PS50994"/>
    </source>
</evidence>
<dbReference type="InterPro" id="IPR036397">
    <property type="entry name" value="RNaseH_sf"/>
</dbReference>
<dbReference type="GO" id="GO:0003676">
    <property type="term" value="F:nucleic acid binding"/>
    <property type="evidence" value="ECO:0007669"/>
    <property type="project" value="InterPro"/>
</dbReference>
<dbReference type="PROSITE" id="PS50994">
    <property type="entry name" value="INTEGRASE"/>
    <property type="match status" value="1"/>
</dbReference>
<dbReference type="InterPro" id="IPR012337">
    <property type="entry name" value="RNaseH-like_sf"/>
</dbReference>
<dbReference type="eggNOG" id="COG2801">
    <property type="taxonomic scope" value="Bacteria"/>
</dbReference>
<gene>
    <name evidence="2" type="ordered locus">Neut_1814</name>
</gene>
<dbReference type="InterPro" id="IPR048020">
    <property type="entry name" value="Transpos_IS3"/>
</dbReference>
<dbReference type="Pfam" id="PF13276">
    <property type="entry name" value="HTH_21"/>
    <property type="match status" value="1"/>
</dbReference>
<dbReference type="Pfam" id="PF13333">
    <property type="entry name" value="rve_2"/>
    <property type="match status" value="1"/>
</dbReference>
<sequence length="275" mass="32075">MCRLMGVSRSAYYDYVRCADNCSTDPCHIEILGAVREIAKSSHHSYGSRRIGKALNARGYPVGRRKARSLMREADVQVRHRKKYKVTTNSNHKQPIFENRLNRQFDVAAPNQIYVGDITCIWTREGWLYLAVVIDLFSRKVVGWSMSSRMKAKLVCDALRMAVWQRQPQPGLIVHSDRGSQYASKQYRQLLKIHGFIGSMSRRGNCWDNSVAESFFGSLKREQIHWQHYPTRHKAQQDVLQYISMFYNSQRLHSYLGYKNPNQYEMEMEIVKNVA</sequence>
<dbReference type="Proteomes" id="UP000001966">
    <property type="component" value="Chromosome"/>
</dbReference>
<dbReference type="InterPro" id="IPR001584">
    <property type="entry name" value="Integrase_cat-core"/>
</dbReference>
<dbReference type="HOGENOM" id="CLU_027402_4_2_4"/>